<reference evidence="1 2" key="1">
    <citation type="submission" date="2013-11" db="EMBL/GenBank/DDBJ databases">
        <title>Genomic analysis of Pelistega sp. HM-7.</title>
        <authorList>
            <person name="Kumbhare S.V."/>
            <person name="Shetty S.A."/>
            <person name="Sharma O."/>
            <person name="Dhotre D.P."/>
        </authorList>
    </citation>
    <scope>NUCLEOTIDE SEQUENCE [LARGE SCALE GENOMIC DNA]</scope>
    <source>
        <strain evidence="1 2">HM-7</strain>
    </source>
</reference>
<evidence type="ECO:0000313" key="2">
    <source>
        <dbReference type="Proteomes" id="UP000018766"/>
    </source>
</evidence>
<dbReference type="RefSeq" id="WP_023949429.1">
    <property type="nucleotide sequence ID" value="NZ_AYSV01000020.1"/>
</dbReference>
<gene>
    <name evidence="1" type="ORF">V757_02170</name>
</gene>
<dbReference type="EMBL" id="AYSV01000020">
    <property type="protein sequence ID" value="ETD72766.1"/>
    <property type="molecule type" value="Genomic_DNA"/>
</dbReference>
<dbReference type="InterPro" id="IPR056209">
    <property type="entry name" value="SU10_adaptor"/>
</dbReference>
<dbReference type="Proteomes" id="UP000018766">
    <property type="component" value="Unassembled WGS sequence"/>
</dbReference>
<dbReference type="Pfam" id="PF24175">
    <property type="entry name" value="SU10_adaptor"/>
    <property type="match status" value="1"/>
</dbReference>
<proteinExistence type="predicted"/>
<keyword evidence="2" id="KW-1185">Reference proteome</keyword>
<sequence>MKLRQLIGAFRQDLNDENPAGTLPNRWTDEQLLRYFNEGLCQVFDLKPEEYVEPIVMELDVGTVQKLCNCHTLTKILGQTDETGAIVRPIAKYDAGLVQRWNKPVCVPAYSEFTLRGYTFSAADNGYFNVYPPVPPNEKVYIKALCSNPPDTFTMDDLDTEVDDCLGVTAARQWVLYSALMMDDESDASINAARVHLELFFNILKVQMTQQQLEKAGATNK</sequence>
<comment type="caution">
    <text evidence="1">The sequence shown here is derived from an EMBL/GenBank/DDBJ whole genome shotgun (WGS) entry which is preliminary data.</text>
</comment>
<dbReference type="OrthoDB" id="9132369at2"/>
<protein>
    <submittedName>
        <fullName evidence="1">Uncharacterized protein</fullName>
    </submittedName>
</protein>
<dbReference type="AlphaFoldDB" id="V8G9H8"/>
<accession>V8G9H8</accession>
<name>V8G9H8_9BURK</name>
<evidence type="ECO:0000313" key="1">
    <source>
        <dbReference type="EMBL" id="ETD72766.1"/>
    </source>
</evidence>
<organism evidence="1 2">
    <name type="scientific">Pelistega indica</name>
    <dbReference type="NCBI Taxonomy" id="1414851"/>
    <lineage>
        <taxon>Bacteria</taxon>
        <taxon>Pseudomonadati</taxon>
        <taxon>Pseudomonadota</taxon>
        <taxon>Betaproteobacteria</taxon>
        <taxon>Burkholderiales</taxon>
        <taxon>Alcaligenaceae</taxon>
        <taxon>Pelistega</taxon>
    </lineage>
</organism>